<evidence type="ECO:0000259" key="7">
    <source>
        <dbReference type="PROSITE" id="PS50157"/>
    </source>
</evidence>
<keyword evidence="9" id="KW-1185">Reference proteome</keyword>
<evidence type="ECO:0000313" key="9">
    <source>
        <dbReference type="Proteomes" id="UP000465112"/>
    </source>
</evidence>
<evidence type="ECO:0000256" key="6">
    <source>
        <dbReference type="SAM" id="MobiDB-lite"/>
    </source>
</evidence>
<dbReference type="InterPro" id="IPR059059">
    <property type="entry name" value="Znf-C2H2_7th_ZNF462"/>
</dbReference>
<dbReference type="PANTHER" id="PTHR24403">
    <property type="entry name" value="ZINC FINGER PROTEIN"/>
    <property type="match status" value="1"/>
</dbReference>
<feature type="compositionally biased region" description="Acidic residues" evidence="6">
    <location>
        <begin position="1110"/>
        <end position="1119"/>
    </location>
</feature>
<organism evidence="8 9">
    <name type="scientific">Perca fluviatilis</name>
    <name type="common">European perch</name>
    <dbReference type="NCBI Taxonomy" id="8168"/>
    <lineage>
        <taxon>Eukaryota</taxon>
        <taxon>Metazoa</taxon>
        <taxon>Chordata</taxon>
        <taxon>Craniata</taxon>
        <taxon>Vertebrata</taxon>
        <taxon>Euteleostomi</taxon>
        <taxon>Actinopterygii</taxon>
        <taxon>Neopterygii</taxon>
        <taxon>Teleostei</taxon>
        <taxon>Neoteleostei</taxon>
        <taxon>Acanthomorphata</taxon>
        <taxon>Eupercaria</taxon>
        <taxon>Perciformes</taxon>
        <taxon>Percoidei</taxon>
        <taxon>Percidae</taxon>
        <taxon>Percinae</taxon>
        <taxon>Perca</taxon>
    </lineage>
</organism>
<name>A0A6A5EJG9_PERFL</name>
<dbReference type="PANTHER" id="PTHR24403:SF58">
    <property type="entry name" value="ZINC FINGER PROTEIN 462"/>
    <property type="match status" value="1"/>
</dbReference>
<feature type="compositionally biased region" description="Acidic residues" evidence="6">
    <location>
        <begin position="875"/>
        <end position="887"/>
    </location>
</feature>
<dbReference type="EMBL" id="VHII01000006">
    <property type="protein sequence ID" value="KAF1389457.1"/>
    <property type="molecule type" value="Genomic_DNA"/>
</dbReference>
<evidence type="ECO:0000256" key="1">
    <source>
        <dbReference type="ARBA" id="ARBA00022723"/>
    </source>
</evidence>
<dbReference type="PROSITE" id="PS50157">
    <property type="entry name" value="ZINC_FINGER_C2H2_2"/>
    <property type="match status" value="3"/>
</dbReference>
<dbReference type="GO" id="GO:0008270">
    <property type="term" value="F:zinc ion binding"/>
    <property type="evidence" value="ECO:0007669"/>
    <property type="project" value="UniProtKB-KW"/>
</dbReference>
<dbReference type="Pfam" id="PF23225">
    <property type="entry name" value="zf-C2H2_7th_ZNF462"/>
    <property type="match status" value="1"/>
</dbReference>
<feature type="domain" description="C2H2-type" evidence="7">
    <location>
        <begin position="783"/>
        <end position="810"/>
    </location>
</feature>
<dbReference type="InterPro" id="IPR013087">
    <property type="entry name" value="Znf_C2H2_type"/>
</dbReference>
<reference evidence="8 9" key="1">
    <citation type="submission" date="2019-06" db="EMBL/GenBank/DDBJ databases">
        <title>A chromosome-scale genome assembly of the European perch, Perca fluviatilis.</title>
        <authorList>
            <person name="Roques C."/>
            <person name="Zahm M."/>
            <person name="Cabau C."/>
            <person name="Klopp C."/>
            <person name="Bouchez O."/>
            <person name="Donnadieu C."/>
            <person name="Kuhl H."/>
            <person name="Gislard M."/>
            <person name="Guendouz S."/>
            <person name="Journot L."/>
            <person name="Haffray P."/>
            <person name="Bestin A."/>
            <person name="Morvezen R."/>
            <person name="Feron R."/>
            <person name="Wen M."/>
            <person name="Jouanno E."/>
            <person name="Herpin A."/>
            <person name="Schartl M."/>
            <person name="Postlethwait J."/>
            <person name="Schaerlinger B."/>
            <person name="Chardard D."/>
            <person name="Lecocq T."/>
            <person name="Poncet C."/>
            <person name="Jaffrelo L."/>
            <person name="Lampietro C."/>
            <person name="Guiguen Y."/>
        </authorList>
    </citation>
    <scope>NUCLEOTIDE SEQUENCE [LARGE SCALE GENOMIC DNA]</scope>
    <source>
        <tissue evidence="8">Blood</tissue>
    </source>
</reference>
<dbReference type="SUPFAM" id="SSF57667">
    <property type="entry name" value="beta-beta-alpha zinc fingers"/>
    <property type="match status" value="2"/>
</dbReference>
<proteinExistence type="predicted"/>
<dbReference type="InterPro" id="IPR050688">
    <property type="entry name" value="Zinc_finger/UBP_domain"/>
</dbReference>
<evidence type="ECO:0000256" key="2">
    <source>
        <dbReference type="ARBA" id="ARBA00022737"/>
    </source>
</evidence>
<keyword evidence="1" id="KW-0479">Metal-binding</keyword>
<evidence type="ECO:0000256" key="4">
    <source>
        <dbReference type="ARBA" id="ARBA00022833"/>
    </source>
</evidence>
<dbReference type="AlphaFoldDB" id="A0A6A5EJG9"/>
<keyword evidence="4" id="KW-0862">Zinc</keyword>
<dbReference type="Gene3D" id="3.30.160.60">
    <property type="entry name" value="Classic Zinc Finger"/>
    <property type="match status" value="4"/>
</dbReference>
<dbReference type="SMART" id="SM00355">
    <property type="entry name" value="ZnF_C2H2"/>
    <property type="match status" value="14"/>
</dbReference>
<feature type="domain" description="C2H2-type" evidence="7">
    <location>
        <begin position="1165"/>
        <end position="1189"/>
    </location>
</feature>
<feature type="region of interest" description="Disordered" evidence="6">
    <location>
        <begin position="480"/>
        <end position="504"/>
    </location>
</feature>
<evidence type="ECO:0000256" key="5">
    <source>
        <dbReference type="PROSITE-ProRule" id="PRU00042"/>
    </source>
</evidence>
<protein>
    <recommendedName>
        <fullName evidence="7">C2H2-type domain-containing protein</fullName>
    </recommendedName>
</protein>
<feature type="region of interest" description="Disordered" evidence="6">
    <location>
        <begin position="922"/>
        <end position="966"/>
    </location>
</feature>
<dbReference type="GO" id="GO:0005634">
    <property type="term" value="C:nucleus"/>
    <property type="evidence" value="ECO:0007669"/>
    <property type="project" value="TreeGrafter"/>
</dbReference>
<sequence>MSAITRHYHVVHPWSVKEDGSVLNVIKRKRSSANRQVEDHSDMPGSFESYQEPLEFDMSPGSPKATASSTMLWCPFCPARFHNQHGLNVHCGIKHHEAVTENSHKQQEQVQTRLHVFKCPHCTYINTRYQGILTHCQMKHPALASRVDSHPMDEAHLNNAGDRLKTNSPGGSLRHGGYMCETCPQICATQEKLKKHCKKDHTETVAKTVPNTVKPAPKPSAKLKIHCDRDHDPAQADASEHSADIETEKQPDHSCQGSALEASKSKTSAVSATEIGVGNQLGTPDPLSVQNKQTLYKCHICTYKGFFRRYLQSHYKKSHKLDPLAIYKLLEKYNKRRPSKPSEVESEESAPIKCKKCPELMFDSSQLLAAHYSIFHSSDGILDFTMLSQGLRKGSTGLYRCIHCNKQMNGIRKLWYHLDCHRESEKKRTKAAKTTASLVITTAPEAKFIKDCGQDELLMLETVEELAQWNVTQVETLTLSPSPLSSPSKPTDVEQPQLESREDKHPCKRCRRTFMSLRGLRSHERSHAAVAAIKKLNSLPTSVLKHNINKYVLYKAGTIKPFRCSFCSYRTTVMGLWRSHFMKTHQDVISDHDETDNQDEESAQRADKELFSSSEDLNIWPEPDEEPEITEKSLYLEPPDVQRQLNHYNLMAQADAPSQSNVQETKLPDSRFLRCELCNFSTGHLSSMRRHYLNRHGKKILRCKDCDFFTGLRKTLEMHMETGHSTCQSEPTHQKDLRCPFCLYQTKNKNNMIDHIVLHREERVVPIEVRRSKLSRYLQGIVFRCHKCTFTSGSADNLRLHMTRHDDIKPYKCRLCYFDCTRLGDLEAHLSDKHQVVRNHELVGQVSLEQLQARVDRMPVEEPSSNLEHHYNVSEDVETEEPVTDCDEVPHETQDQVEEPSSNLEHHDNVREKILLQSKEAYQKKGQDRRKEESPSKSLVSDLQYENTKPNASVQEKHEQEPQEQDVMVLPAQPDIEDSSIMFTQQKVEVAEKSSPTFGIIAEKVQAHKLHNKNLEHKTLNIEARVEDDILRNIRLLDEDGRINNTHKKADQDRTVKTEDIETDVVDHVRNEMILLDEKGSITLAHNPKNQVNTEMEDQIDHLKRNQDKEDEMITEDDENKCPNQKHEGDAMREAGNPHVPKGALTVTDGAGEVLCPAVTEDKLFTCEFCGRNLMNGSELQRHIMRHGI</sequence>
<dbReference type="FunFam" id="3.30.160.60:FF:000655">
    <property type="entry name" value="Zinc finger protein 462"/>
    <property type="match status" value="1"/>
</dbReference>
<accession>A0A6A5EJG9</accession>
<dbReference type="Proteomes" id="UP000465112">
    <property type="component" value="Chromosome 6"/>
</dbReference>
<feature type="compositionally biased region" description="Basic and acidic residues" evidence="6">
    <location>
        <begin position="922"/>
        <end position="935"/>
    </location>
</feature>
<feature type="region of interest" description="Disordered" evidence="6">
    <location>
        <begin position="859"/>
        <end position="910"/>
    </location>
</feature>
<evidence type="ECO:0000313" key="8">
    <source>
        <dbReference type="EMBL" id="KAF1389457.1"/>
    </source>
</evidence>
<feature type="domain" description="C2H2-type" evidence="7">
    <location>
        <begin position="505"/>
        <end position="532"/>
    </location>
</feature>
<comment type="caution">
    <text evidence="8">The sequence shown here is derived from an EMBL/GenBank/DDBJ whole genome shotgun (WGS) entry which is preliminary data.</text>
</comment>
<gene>
    <name evidence="8" type="ORF">PFLUV_G00073620</name>
</gene>
<keyword evidence="2" id="KW-0677">Repeat</keyword>
<feature type="compositionally biased region" description="Polar residues" evidence="6">
    <location>
        <begin position="936"/>
        <end position="954"/>
    </location>
</feature>
<feature type="region of interest" description="Disordered" evidence="6">
    <location>
        <begin position="1110"/>
        <end position="1132"/>
    </location>
</feature>
<evidence type="ECO:0000256" key="3">
    <source>
        <dbReference type="ARBA" id="ARBA00022771"/>
    </source>
</evidence>
<feature type="compositionally biased region" description="Low complexity" evidence="6">
    <location>
        <begin position="480"/>
        <end position="490"/>
    </location>
</feature>
<dbReference type="PROSITE" id="PS00028">
    <property type="entry name" value="ZINC_FINGER_C2H2_1"/>
    <property type="match status" value="5"/>
</dbReference>
<keyword evidence="3 5" id="KW-0863">Zinc-finger</keyword>
<dbReference type="InterPro" id="IPR036236">
    <property type="entry name" value="Znf_C2H2_sf"/>
</dbReference>
<feature type="region of interest" description="Disordered" evidence="6">
    <location>
        <begin position="231"/>
        <end position="268"/>
    </location>
</feature>
<dbReference type="GO" id="GO:0045944">
    <property type="term" value="P:positive regulation of transcription by RNA polymerase II"/>
    <property type="evidence" value="ECO:0007669"/>
    <property type="project" value="TreeGrafter"/>
</dbReference>
<feature type="compositionally biased region" description="Basic and acidic residues" evidence="6">
    <location>
        <begin position="231"/>
        <end position="252"/>
    </location>
</feature>